<dbReference type="GO" id="GO:0000462">
    <property type="term" value="P:maturation of SSU-rRNA from tricistronic rRNA transcript (SSU-rRNA, 5.8S rRNA, LSU-rRNA)"/>
    <property type="evidence" value="ECO:0007669"/>
    <property type="project" value="TreeGrafter"/>
</dbReference>
<proteinExistence type="inferred from homology"/>
<feature type="repeat" description="HEAT" evidence="10">
    <location>
        <begin position="590"/>
        <end position="628"/>
    </location>
</feature>
<name>A0AA38RAJ8_9PEZI</name>
<protein>
    <recommendedName>
        <fullName evidence="4 11">U3 small nucleolar RNA-associated protein 10</fullName>
    </recommendedName>
</protein>
<evidence type="ECO:0000256" key="6">
    <source>
        <dbReference type="ARBA" id="ARBA00022552"/>
    </source>
</evidence>
<comment type="caution">
    <text evidence="14">The sequence shown here is derived from an EMBL/GenBank/DDBJ whole genome shotgun (WGS) entry which is preliminary data.</text>
</comment>
<comment type="subunit">
    <text evidence="3 11">Component of the ribosomal small subunit (SSU) processome.</text>
</comment>
<evidence type="ECO:0000256" key="12">
    <source>
        <dbReference type="SAM" id="MobiDB-lite"/>
    </source>
</evidence>
<feature type="compositionally biased region" description="Basic and acidic residues" evidence="12">
    <location>
        <begin position="478"/>
        <end position="488"/>
    </location>
</feature>
<reference evidence="14" key="1">
    <citation type="submission" date="2022-07" db="EMBL/GenBank/DDBJ databases">
        <title>Fungi with potential for degradation of polypropylene.</title>
        <authorList>
            <person name="Gostincar C."/>
        </authorList>
    </citation>
    <scope>NUCLEOTIDE SEQUENCE</scope>
    <source>
        <strain evidence="14">EXF-13287</strain>
    </source>
</reference>
<evidence type="ECO:0000313" key="15">
    <source>
        <dbReference type="Proteomes" id="UP001174691"/>
    </source>
</evidence>
<dbReference type="InterPro" id="IPR022125">
    <property type="entry name" value="U3snoRNP10_N"/>
</dbReference>
<dbReference type="GO" id="GO:0032040">
    <property type="term" value="C:small-subunit processome"/>
    <property type="evidence" value="ECO:0007669"/>
    <property type="project" value="TreeGrafter"/>
</dbReference>
<dbReference type="PANTHER" id="PTHR13457">
    <property type="entry name" value="BAP28"/>
    <property type="match status" value="1"/>
</dbReference>
<dbReference type="SMART" id="SM01036">
    <property type="entry name" value="BP28CT"/>
    <property type="match status" value="1"/>
</dbReference>
<dbReference type="PROSITE" id="PS50077">
    <property type="entry name" value="HEAT_REPEAT"/>
    <property type="match status" value="1"/>
</dbReference>
<evidence type="ECO:0000256" key="4">
    <source>
        <dbReference type="ARBA" id="ARBA00015399"/>
    </source>
</evidence>
<dbReference type="PANTHER" id="PTHR13457:SF1">
    <property type="entry name" value="HEAT REPEAT-CONTAINING PROTEIN 1"/>
    <property type="match status" value="1"/>
</dbReference>
<dbReference type="InterPro" id="IPR040191">
    <property type="entry name" value="UTP10"/>
</dbReference>
<comment type="subcellular location">
    <subcellularLocation>
        <location evidence="1 11">Nucleus</location>
        <location evidence="1 11">Nucleolus</location>
    </subcellularLocation>
</comment>
<dbReference type="InterPro" id="IPR012954">
    <property type="entry name" value="BP28_C_dom"/>
</dbReference>
<accession>A0AA38RAJ8</accession>
<dbReference type="InterPro" id="IPR021133">
    <property type="entry name" value="HEAT_type_2"/>
</dbReference>
<dbReference type="Pfam" id="PF23243">
    <property type="entry name" value="HEAT_HEATR1"/>
    <property type="match status" value="1"/>
</dbReference>
<gene>
    <name evidence="14" type="ORF">NKR19_g9718</name>
</gene>
<dbReference type="EMBL" id="JANBVN010000252">
    <property type="protein sequence ID" value="KAJ9130886.1"/>
    <property type="molecule type" value="Genomic_DNA"/>
</dbReference>
<dbReference type="GO" id="GO:0030515">
    <property type="term" value="F:snoRNA binding"/>
    <property type="evidence" value="ECO:0007669"/>
    <property type="project" value="TreeGrafter"/>
</dbReference>
<dbReference type="GO" id="GO:0045943">
    <property type="term" value="P:positive regulation of transcription by RNA polymerase I"/>
    <property type="evidence" value="ECO:0007669"/>
    <property type="project" value="TreeGrafter"/>
</dbReference>
<organism evidence="14 15">
    <name type="scientific">Coniochaeta hoffmannii</name>
    <dbReference type="NCBI Taxonomy" id="91930"/>
    <lineage>
        <taxon>Eukaryota</taxon>
        <taxon>Fungi</taxon>
        <taxon>Dikarya</taxon>
        <taxon>Ascomycota</taxon>
        <taxon>Pezizomycotina</taxon>
        <taxon>Sordariomycetes</taxon>
        <taxon>Sordariomycetidae</taxon>
        <taxon>Coniochaetales</taxon>
        <taxon>Coniochaetaceae</taxon>
        <taxon>Coniochaeta</taxon>
    </lineage>
</organism>
<dbReference type="Gene3D" id="1.25.10.10">
    <property type="entry name" value="Leucine-rich Repeat Variant"/>
    <property type="match status" value="2"/>
</dbReference>
<evidence type="ECO:0000256" key="11">
    <source>
        <dbReference type="RuleBase" id="RU367065"/>
    </source>
</evidence>
<evidence type="ECO:0000256" key="10">
    <source>
        <dbReference type="PROSITE-ProRule" id="PRU00103"/>
    </source>
</evidence>
<dbReference type="InterPro" id="IPR056473">
    <property type="entry name" value="HEAT_Utp10/HEAT1"/>
</dbReference>
<dbReference type="SUPFAM" id="SSF48371">
    <property type="entry name" value="ARM repeat"/>
    <property type="match status" value="1"/>
</dbReference>
<evidence type="ECO:0000259" key="13">
    <source>
        <dbReference type="SMART" id="SM01036"/>
    </source>
</evidence>
<evidence type="ECO:0000256" key="7">
    <source>
        <dbReference type="ARBA" id="ARBA00023242"/>
    </source>
</evidence>
<evidence type="ECO:0000256" key="8">
    <source>
        <dbReference type="ARBA" id="ARBA00023274"/>
    </source>
</evidence>
<dbReference type="Proteomes" id="UP001174691">
    <property type="component" value="Unassembled WGS sequence"/>
</dbReference>
<dbReference type="Pfam" id="PF08146">
    <property type="entry name" value="BP28CT"/>
    <property type="match status" value="1"/>
</dbReference>
<feature type="domain" description="BP28 C-terminal" evidence="13">
    <location>
        <begin position="1513"/>
        <end position="1654"/>
    </location>
</feature>
<feature type="region of interest" description="Disordered" evidence="12">
    <location>
        <begin position="883"/>
        <end position="904"/>
    </location>
</feature>
<dbReference type="GO" id="GO:0034455">
    <property type="term" value="C:t-UTP complex"/>
    <property type="evidence" value="ECO:0007669"/>
    <property type="project" value="TreeGrafter"/>
</dbReference>
<evidence type="ECO:0000256" key="5">
    <source>
        <dbReference type="ARBA" id="ARBA00022517"/>
    </source>
</evidence>
<sequence>MATSLQAQLAKIAANSKSSLNIKATRASHSKSLIFEPAVAAGQTFQVVYTVAHDGFEELCRLDGRFLQFQTNLFSEQSQEEDRTQLSKAENEELDRRIDAFLRLAGSRLRLMPAIKAIEWLIRRFRIHEFNTASLIAAFLPYHTIPAFVTLMSILPAKIPVEYRFLDPYIRSLTAPPRAAIVQQTISRPEVLAAISAYTLESCRLGVEYPAMISFWAGIMTETVNGLLDKMRSGRRAVQAGNDQALLQQVGPTLSQALVMRKVPGLQVASYMVVAVLASKGGLSDAALSSFMEQIVHGWTNETSRPGLVCLSILAQHRSAKALPGKVTKALTKVVDLVKTLQDISRDYRVDRLANGLALALIDRTYKKGDARGLDTVKAILLGRFLPEKQIRVAYKALLVAAHRTDDEIDQDGHIRKQLGSVLVVLSQAPEELGEVIRATIEEVDFDIEALELKLEANVRPRLTLEAPKENGVAQEAHQSRDQHKEADEALGQLSRPKSVSTCFSSNADSFFTQLSAVFLSFASSKERLPDFDQAPVLSRPTAPADSFYTSFYIRVWTGAYPALSRAAALEQVKDRLKADDCKTVDFQALLPYCVAALRDSNKKVRRAAADLVAVLSSLYPETKANHSSHWSPYDKKTTDIHWMEADATRALIKTILMPALEECVLDERHITAALRAGLESSKDAGEAVKSPARKQKLSHATKLSILKGLCSHVVQTPIVVVKVRVLEGLNQVRGVSGTTRTQLLLPVLLSWASLSAEEAQQVSQREGLEETVVDAAYVDVVVANDKQGLDTILNLIKSPKTSERPSLLRALFVRIRKMWSSMKSDMKFSTALAMLELSQNQPQPGRSDTVATEAADVLQNVELTTDILLEFLGSLQEASKLAVESPANKRRRTSSSNENRSINLRSSPELGAILRKTTFVLELVQSSNPAVHPQLLQSLFATLSDLQHLRSVVGSELGYLQNLVLGSLLAMMPTYKNNKDLKIDASVGHGDVLVTCIQRSSSPGVQNAALLLVASLAKTAPDVVLHSVMPIFTFMGSSVLRQADDYSAHVVNQTIKEVIPPLIDTFRKSRRNLVASASELLASFVIAYEHIPSPRKHNLFLSLIENLGSEDFLFAVIAMFVDKYGTTDSILGFLAQIMDNFDVAVQLQSLVKLLDLIRDLLKPKPSLSEVLLGRNEENAKDPQKTALKELILLHHVLGNRKLKAEIAELAERDDMESAKIRDTYATLLEDILTLADAVKKQKPLYNRCGEALSSLLNLLSTAEFIKAVETLLDRPNIALRQKVLRALELRVDHEDRGNVKSRTALLAFLPQLTAVIRESEDVHYKLTAINCVDKIAEKYGKKDLEAVAAAATTIASDKCLGQGFDQLRVMALLCLASLVDVLQEGIVPVLPAATPKALAYLRESLQGDIKNAELHNASYALMASLAQHLPYMITGAYLDELLSCSNLSAEAGLDEEANDSRLQCLRLLAKLADGKAMFTALDKNWGHAVASGWNSLNEYLDVLGWTLDKHSKATISKNIPALTNTFMNALDLRSHAQYKQASPTQLKSTEDKINEVVLKMIYKLNDAAFRPIFSSLMEWSAKGNVARQQSVYGFLFAFFDGLKSIVTSYATYVIDGAVKILGATDPKDQEQIELWRRVLRTLRKCFEHDQDGFWQAPAHFGAVAPVLVEQFRHAPVVALDLSHEELIPAVVELANAADSQEHQKELNGALLKHLRSESAGVRLAVVLCEQALTDRLGEDWLGMLPEMLPYISELQDDDDEVVERETHRWIVKIEGILGESLDSMLQ</sequence>
<comment type="similarity">
    <text evidence="2 11">Belongs to the HEATR1/UTP10 family.</text>
</comment>
<feature type="compositionally biased region" description="Low complexity" evidence="12">
    <location>
        <begin position="895"/>
        <end position="904"/>
    </location>
</feature>
<evidence type="ECO:0000256" key="9">
    <source>
        <dbReference type="ARBA" id="ARBA00025076"/>
    </source>
</evidence>
<evidence type="ECO:0000256" key="3">
    <source>
        <dbReference type="ARBA" id="ARBA00011399"/>
    </source>
</evidence>
<keyword evidence="8 11" id="KW-0687">Ribonucleoprotein</keyword>
<keyword evidence="6 11" id="KW-0698">rRNA processing</keyword>
<keyword evidence="7 11" id="KW-0539">Nucleus</keyword>
<comment type="function">
    <text evidence="9">Involved in nucleolar processing of pre-18S ribosomal RNA. Involved in ribosome biosynthesis.</text>
</comment>
<dbReference type="GO" id="GO:0030686">
    <property type="term" value="C:90S preribosome"/>
    <property type="evidence" value="ECO:0007669"/>
    <property type="project" value="TreeGrafter"/>
</dbReference>
<keyword evidence="15" id="KW-1185">Reference proteome</keyword>
<keyword evidence="5 11" id="KW-0690">Ribosome biogenesis</keyword>
<dbReference type="Pfam" id="PF12397">
    <property type="entry name" value="U3snoRNP10"/>
    <property type="match status" value="1"/>
</dbReference>
<feature type="region of interest" description="Disordered" evidence="12">
    <location>
        <begin position="468"/>
        <end position="494"/>
    </location>
</feature>
<evidence type="ECO:0000313" key="14">
    <source>
        <dbReference type="EMBL" id="KAJ9130886.1"/>
    </source>
</evidence>
<evidence type="ECO:0000256" key="2">
    <source>
        <dbReference type="ARBA" id="ARBA00010559"/>
    </source>
</evidence>
<evidence type="ECO:0000256" key="1">
    <source>
        <dbReference type="ARBA" id="ARBA00004604"/>
    </source>
</evidence>
<dbReference type="InterPro" id="IPR011989">
    <property type="entry name" value="ARM-like"/>
</dbReference>
<dbReference type="InterPro" id="IPR016024">
    <property type="entry name" value="ARM-type_fold"/>
</dbReference>